<feature type="chain" id="PRO_5046405148" evidence="1">
    <location>
        <begin position="22"/>
        <end position="218"/>
    </location>
</feature>
<proteinExistence type="predicted"/>
<gene>
    <name evidence="2" type="ORF">I6I98_04545</name>
</gene>
<keyword evidence="3" id="KW-1185">Reference proteome</keyword>
<reference evidence="2 3" key="1">
    <citation type="submission" date="2021-01" db="EMBL/GenBank/DDBJ databases">
        <title>FDA dAtabase for Regulatory Grade micrObial Sequences (FDA-ARGOS): Supporting development and validation of Infectious Disease Dx tests.</title>
        <authorList>
            <person name="Sproer C."/>
            <person name="Gronow S."/>
            <person name="Severitt S."/>
            <person name="Schroder I."/>
            <person name="Tallon L."/>
            <person name="Sadzewicz L."/>
            <person name="Zhao X."/>
            <person name="Boylan J."/>
            <person name="Ott S."/>
            <person name="Bowen H."/>
            <person name="Vavikolanu K."/>
            <person name="Mehta A."/>
            <person name="Aluvathingal J."/>
            <person name="Nadendla S."/>
            <person name="Lowell S."/>
            <person name="Myers T."/>
            <person name="Yan Y."/>
            <person name="Sichtig H."/>
        </authorList>
    </citation>
    <scope>NUCLEOTIDE SEQUENCE [LARGE SCALE GENOMIC DNA]</scope>
    <source>
        <strain evidence="2 3">FDAARGOS_1141</strain>
    </source>
</reference>
<keyword evidence="1" id="KW-0732">Signal</keyword>
<accession>A0ABX7CUU1</accession>
<organism evidence="2 3">
    <name type="scientific">Sphingobacterium multivorum</name>
    <dbReference type="NCBI Taxonomy" id="28454"/>
    <lineage>
        <taxon>Bacteria</taxon>
        <taxon>Pseudomonadati</taxon>
        <taxon>Bacteroidota</taxon>
        <taxon>Sphingobacteriia</taxon>
        <taxon>Sphingobacteriales</taxon>
        <taxon>Sphingobacteriaceae</taxon>
        <taxon>Sphingobacterium</taxon>
    </lineage>
</organism>
<dbReference type="Proteomes" id="UP000595498">
    <property type="component" value="Chromosome"/>
</dbReference>
<evidence type="ECO:0000313" key="3">
    <source>
        <dbReference type="Proteomes" id="UP000595498"/>
    </source>
</evidence>
<sequence length="218" mass="25133">MMKNIVLLMVFQLFATTFCSAQIDSTLSNKLITMARLDQEIMQSPPKNVNPASEQHMALIDSMATVNYNEAKIIFKKYGFPGFDMVGEEGSKSFWLIVQHCDKWPKFQEKVLKKMEAQVKKKNAHSTYYAYLVDRIKIRAGKKQIYGTQVSYHTDICQAYVADVEDMNNINKRRSAVGLNIIEEYLNTVSKNHFLRNEESFRKKGITGPTLYPIEQKI</sequence>
<feature type="signal peptide" evidence="1">
    <location>
        <begin position="1"/>
        <end position="21"/>
    </location>
</feature>
<protein>
    <submittedName>
        <fullName evidence="2">Uncharacterized protein</fullName>
    </submittedName>
</protein>
<dbReference type="Pfam" id="PF20329">
    <property type="entry name" value="DUF6624"/>
    <property type="match status" value="1"/>
</dbReference>
<dbReference type="InterPro" id="IPR046732">
    <property type="entry name" value="DUF6624"/>
</dbReference>
<name>A0ABX7CUU1_SPHMU</name>
<dbReference type="EMBL" id="CP068224">
    <property type="protein sequence ID" value="QQT54531.1"/>
    <property type="molecule type" value="Genomic_DNA"/>
</dbReference>
<evidence type="ECO:0000256" key="1">
    <source>
        <dbReference type="SAM" id="SignalP"/>
    </source>
</evidence>
<evidence type="ECO:0000313" key="2">
    <source>
        <dbReference type="EMBL" id="QQT54531.1"/>
    </source>
</evidence>